<evidence type="ECO:0000259" key="7">
    <source>
        <dbReference type="PROSITE" id="PS50110"/>
    </source>
</evidence>
<dbReference type="PANTHER" id="PTHR43214">
    <property type="entry name" value="TWO-COMPONENT RESPONSE REGULATOR"/>
    <property type="match status" value="1"/>
</dbReference>
<gene>
    <name evidence="8" type="ORF">FOF46_18175</name>
</gene>
<keyword evidence="4" id="KW-0804">Transcription</keyword>
<dbReference type="PROSITE" id="PS50110">
    <property type="entry name" value="RESPONSE_REGULATORY"/>
    <property type="match status" value="1"/>
</dbReference>
<keyword evidence="9" id="KW-1185">Reference proteome</keyword>
<evidence type="ECO:0000313" key="9">
    <source>
        <dbReference type="Proteomes" id="UP000318833"/>
    </source>
</evidence>
<dbReference type="SMART" id="SM00448">
    <property type="entry name" value="REC"/>
    <property type="match status" value="1"/>
</dbReference>
<dbReference type="Pfam" id="PF00196">
    <property type="entry name" value="GerE"/>
    <property type="match status" value="1"/>
</dbReference>
<dbReference type="GO" id="GO:0006355">
    <property type="term" value="P:regulation of DNA-templated transcription"/>
    <property type="evidence" value="ECO:0007669"/>
    <property type="project" value="InterPro"/>
</dbReference>
<dbReference type="Proteomes" id="UP000318833">
    <property type="component" value="Unassembled WGS sequence"/>
</dbReference>
<dbReference type="PANTHER" id="PTHR43214:SF41">
    <property type="entry name" value="NITRATE_NITRITE RESPONSE REGULATOR PROTEIN NARP"/>
    <property type="match status" value="1"/>
</dbReference>
<dbReference type="InterPro" id="IPR016032">
    <property type="entry name" value="Sig_transdc_resp-reg_C-effctor"/>
</dbReference>
<dbReference type="Pfam" id="PF00072">
    <property type="entry name" value="Response_reg"/>
    <property type="match status" value="1"/>
</dbReference>
<proteinExistence type="predicted"/>
<dbReference type="InterPro" id="IPR036388">
    <property type="entry name" value="WH-like_DNA-bd_sf"/>
</dbReference>
<feature type="modified residue" description="4-aspartylphosphate" evidence="5">
    <location>
        <position position="58"/>
    </location>
</feature>
<dbReference type="RefSeq" id="WP_109436563.1">
    <property type="nucleotide sequence ID" value="NZ_CANLFO010000009.1"/>
</dbReference>
<dbReference type="InterPro" id="IPR039420">
    <property type="entry name" value="WalR-like"/>
</dbReference>
<sequence length="214" mass="24219">MKYNLIIADDHSMFLDGLLSIFNEHEKYTILFTAKNGENIIKYLDINPPKSVDLVISDLSMPSMDGITLNKLIKEKHPEVKTLIVSMHADVSKIGTLINDHVDGYIPKNAKKEELLTAIDTILNGSSFFSDTIKNIYQDFLFNSNKIKEKQVMLTPREKEVLKLIAKEHTSQEIADILMLSKYTIESYRKTLLGKLGVRNIAGLTRYAIESGLT</sequence>
<evidence type="ECO:0000313" key="8">
    <source>
        <dbReference type="EMBL" id="TSE06743.1"/>
    </source>
</evidence>
<dbReference type="SMART" id="SM00421">
    <property type="entry name" value="HTH_LUXR"/>
    <property type="match status" value="1"/>
</dbReference>
<dbReference type="CDD" id="cd06170">
    <property type="entry name" value="LuxR_C_like"/>
    <property type="match status" value="1"/>
</dbReference>
<dbReference type="SUPFAM" id="SSF46894">
    <property type="entry name" value="C-terminal effector domain of the bipartite response regulators"/>
    <property type="match status" value="1"/>
</dbReference>
<protein>
    <submittedName>
        <fullName evidence="8">Response regulator transcription factor</fullName>
    </submittedName>
</protein>
<accession>A0A554VH24</accession>
<feature type="domain" description="Response regulatory" evidence="7">
    <location>
        <begin position="4"/>
        <end position="123"/>
    </location>
</feature>
<evidence type="ECO:0000256" key="5">
    <source>
        <dbReference type="PROSITE-ProRule" id="PRU00169"/>
    </source>
</evidence>
<name>A0A554VH24_9FLAO</name>
<dbReference type="InterPro" id="IPR000792">
    <property type="entry name" value="Tscrpt_reg_LuxR_C"/>
</dbReference>
<dbReference type="InterPro" id="IPR058245">
    <property type="entry name" value="NreC/VraR/RcsB-like_REC"/>
</dbReference>
<dbReference type="PROSITE" id="PS50043">
    <property type="entry name" value="HTH_LUXR_2"/>
    <property type="match status" value="1"/>
</dbReference>
<dbReference type="OrthoDB" id="9795108at2"/>
<feature type="domain" description="HTH luxR-type" evidence="6">
    <location>
        <begin position="147"/>
        <end position="212"/>
    </location>
</feature>
<reference evidence="8 9" key="1">
    <citation type="submission" date="2019-07" db="EMBL/GenBank/DDBJ databases">
        <title>The draft genome sequence of Aquimarina algiphila M91.</title>
        <authorList>
            <person name="Meng X."/>
        </authorList>
    </citation>
    <scope>NUCLEOTIDE SEQUENCE [LARGE SCALE GENOMIC DNA]</scope>
    <source>
        <strain evidence="8 9">M91</strain>
    </source>
</reference>
<evidence type="ECO:0000256" key="4">
    <source>
        <dbReference type="ARBA" id="ARBA00023163"/>
    </source>
</evidence>
<evidence type="ECO:0000259" key="6">
    <source>
        <dbReference type="PROSITE" id="PS50043"/>
    </source>
</evidence>
<dbReference type="PRINTS" id="PR00038">
    <property type="entry name" value="HTHLUXR"/>
</dbReference>
<keyword evidence="2" id="KW-0805">Transcription regulation</keyword>
<dbReference type="Gene3D" id="3.40.50.2300">
    <property type="match status" value="1"/>
</dbReference>
<evidence type="ECO:0000256" key="1">
    <source>
        <dbReference type="ARBA" id="ARBA00022553"/>
    </source>
</evidence>
<dbReference type="AlphaFoldDB" id="A0A554VH24"/>
<organism evidence="8 9">
    <name type="scientific">Aquimarina algiphila</name>
    <dbReference type="NCBI Taxonomy" id="2047982"/>
    <lineage>
        <taxon>Bacteria</taxon>
        <taxon>Pseudomonadati</taxon>
        <taxon>Bacteroidota</taxon>
        <taxon>Flavobacteriia</taxon>
        <taxon>Flavobacteriales</taxon>
        <taxon>Flavobacteriaceae</taxon>
        <taxon>Aquimarina</taxon>
    </lineage>
</organism>
<keyword evidence="1 5" id="KW-0597">Phosphoprotein</keyword>
<dbReference type="EMBL" id="VLNR01000041">
    <property type="protein sequence ID" value="TSE06743.1"/>
    <property type="molecule type" value="Genomic_DNA"/>
</dbReference>
<dbReference type="InterPro" id="IPR011006">
    <property type="entry name" value="CheY-like_superfamily"/>
</dbReference>
<dbReference type="GO" id="GO:0003677">
    <property type="term" value="F:DNA binding"/>
    <property type="evidence" value="ECO:0007669"/>
    <property type="project" value="UniProtKB-KW"/>
</dbReference>
<dbReference type="SUPFAM" id="SSF52172">
    <property type="entry name" value="CheY-like"/>
    <property type="match status" value="1"/>
</dbReference>
<dbReference type="CDD" id="cd17535">
    <property type="entry name" value="REC_NarL-like"/>
    <property type="match status" value="1"/>
</dbReference>
<evidence type="ECO:0000256" key="2">
    <source>
        <dbReference type="ARBA" id="ARBA00023015"/>
    </source>
</evidence>
<dbReference type="GO" id="GO:0000160">
    <property type="term" value="P:phosphorelay signal transduction system"/>
    <property type="evidence" value="ECO:0007669"/>
    <property type="project" value="InterPro"/>
</dbReference>
<comment type="caution">
    <text evidence="8">The sequence shown here is derived from an EMBL/GenBank/DDBJ whole genome shotgun (WGS) entry which is preliminary data.</text>
</comment>
<evidence type="ECO:0000256" key="3">
    <source>
        <dbReference type="ARBA" id="ARBA00023125"/>
    </source>
</evidence>
<dbReference type="InterPro" id="IPR001789">
    <property type="entry name" value="Sig_transdc_resp-reg_receiver"/>
</dbReference>
<keyword evidence="3" id="KW-0238">DNA-binding</keyword>
<dbReference type="Gene3D" id="1.10.10.10">
    <property type="entry name" value="Winged helix-like DNA-binding domain superfamily/Winged helix DNA-binding domain"/>
    <property type="match status" value="1"/>
</dbReference>